<dbReference type="Pfam" id="PF05618">
    <property type="entry name" value="Zn_protease"/>
    <property type="match status" value="1"/>
</dbReference>
<dbReference type="GO" id="GO:0006508">
    <property type="term" value="P:proteolysis"/>
    <property type="evidence" value="ECO:0007669"/>
    <property type="project" value="UniProtKB-KW"/>
</dbReference>
<dbReference type="Proteomes" id="UP000243679">
    <property type="component" value="Chromosome"/>
</dbReference>
<evidence type="ECO:0000256" key="1">
    <source>
        <dbReference type="SAM" id="MobiDB-lite"/>
    </source>
</evidence>
<proteinExistence type="predicted"/>
<gene>
    <name evidence="3" type="ORF">TAO_0286</name>
</gene>
<feature type="domain" description="Retropepsin-like aspartic endopeptidase" evidence="2">
    <location>
        <begin position="31"/>
        <end position="167"/>
    </location>
</feature>
<keyword evidence="3" id="KW-0645">Protease</keyword>
<sequence length="189" mass="21752">MNFRQLIWTVFALSLTLFSINGLAQEKNKTILGWIELAQIVDWDAVIKAKMDTGALTSSLHATDIKYFQRKGTQWVRFKVEIQDQNNKKEEAGKIFKLPVYRFEEVRSSNGISRRRPIVLIKLCLGGETYEEQFSLNDRSKLLYPMLLGRRTIKHLGLIDVTSTYTLPPPRCNADTSIPDTEQVEEEKS</sequence>
<reference evidence="3 4" key="1">
    <citation type="journal article" date="2017" name="ISME J.">
        <title>An acid-tolerant ammonia-oxidizing ?-proteobacterium from soil.</title>
        <authorList>
            <person name="Hayatsu M."/>
            <person name="Tago K."/>
            <person name="Uchiyama I."/>
            <person name="Toyoda A."/>
            <person name="Wang Y."/>
            <person name="Shimomura Y."/>
            <person name="Okubo T."/>
            <person name="Kurisu F."/>
            <person name="Hirono Y."/>
            <person name="Nonaka K."/>
            <person name="Akiyama H."/>
            <person name="Itoh T."/>
            <person name="Takami H."/>
        </authorList>
    </citation>
    <scope>NUCLEOTIDE SEQUENCE [LARGE SCALE GENOMIC DNA]</scope>
    <source>
        <strain evidence="3 4">TAO100</strain>
    </source>
</reference>
<dbReference type="GO" id="GO:0008233">
    <property type="term" value="F:peptidase activity"/>
    <property type="evidence" value="ECO:0007669"/>
    <property type="project" value="UniProtKB-KW"/>
</dbReference>
<evidence type="ECO:0000259" key="2">
    <source>
        <dbReference type="Pfam" id="PF05618"/>
    </source>
</evidence>
<dbReference type="InterPro" id="IPR008503">
    <property type="entry name" value="Asp_endopeptidase"/>
</dbReference>
<feature type="region of interest" description="Disordered" evidence="1">
    <location>
        <begin position="170"/>
        <end position="189"/>
    </location>
</feature>
<evidence type="ECO:0000313" key="4">
    <source>
        <dbReference type="Proteomes" id="UP000243679"/>
    </source>
</evidence>
<evidence type="ECO:0000313" key="3">
    <source>
        <dbReference type="EMBL" id="BAW79656.1"/>
    </source>
</evidence>
<keyword evidence="4" id="KW-1185">Reference proteome</keyword>
<dbReference type="EMBL" id="AP014836">
    <property type="protein sequence ID" value="BAW79656.1"/>
    <property type="molecule type" value="Genomic_DNA"/>
</dbReference>
<dbReference type="RefSeq" id="WP_172419035.1">
    <property type="nucleotide sequence ID" value="NZ_AP014836.1"/>
</dbReference>
<dbReference type="Gene3D" id="2.40.70.10">
    <property type="entry name" value="Acid Proteases"/>
    <property type="match status" value="1"/>
</dbReference>
<organism evidence="3 4">
    <name type="scientific">Candidatus Nitrosoglobus terrae</name>
    <dbReference type="NCBI Taxonomy" id="1630141"/>
    <lineage>
        <taxon>Bacteria</taxon>
        <taxon>Pseudomonadati</taxon>
        <taxon>Pseudomonadota</taxon>
        <taxon>Gammaproteobacteria</taxon>
        <taxon>Chromatiales</taxon>
        <taxon>Chromatiaceae</taxon>
        <taxon>Candidatus Nitrosoglobus</taxon>
    </lineage>
</organism>
<dbReference type="PANTHER" id="PTHR38037">
    <property type="entry name" value="ZN_PROTEASE DOMAIN-CONTAINING PROTEIN"/>
    <property type="match status" value="1"/>
</dbReference>
<dbReference type="SUPFAM" id="SSF50630">
    <property type="entry name" value="Acid proteases"/>
    <property type="match status" value="1"/>
</dbReference>
<dbReference type="AlphaFoldDB" id="A0A1Q2SKJ1"/>
<name>A0A1Q2SKJ1_9GAMM</name>
<protein>
    <submittedName>
        <fullName evidence="3">Zinc dependent protease family protein</fullName>
    </submittedName>
</protein>
<dbReference type="KEGG" id="ntt:TAO_0286"/>
<dbReference type="PANTHER" id="PTHR38037:SF2">
    <property type="entry name" value="ATP-DEPENDENT ZINC PROTEASE DOMAIN-CONTAINING PROTEIN-RELATED"/>
    <property type="match status" value="1"/>
</dbReference>
<accession>A0A1Q2SKJ1</accession>
<dbReference type="InterPro" id="IPR021109">
    <property type="entry name" value="Peptidase_aspartic_dom_sf"/>
</dbReference>
<keyword evidence="3" id="KW-0378">Hydrolase</keyword>